<name>A0A9J6RPR0_9GAMM</name>
<dbReference type="InterPro" id="IPR012434">
    <property type="entry name" value="DUF1631"/>
</dbReference>
<reference evidence="2 3" key="1">
    <citation type="submission" date="2022-12" db="EMBL/GenBank/DDBJ databases">
        <title>Dasania phycosphaerae sp. nov., isolated from particulate material of the south coast of Korea.</title>
        <authorList>
            <person name="Jiang Y."/>
        </authorList>
    </citation>
    <scope>NUCLEOTIDE SEQUENCE [LARGE SCALE GENOMIC DNA]</scope>
    <source>
        <strain evidence="2 3">GY-19</strain>
    </source>
</reference>
<keyword evidence="3" id="KW-1185">Reference proteome</keyword>
<proteinExistence type="predicted"/>
<dbReference type="EMBL" id="JAPTGG010000015">
    <property type="protein sequence ID" value="MCZ0866702.1"/>
    <property type="molecule type" value="Genomic_DNA"/>
</dbReference>
<feature type="region of interest" description="Disordered" evidence="1">
    <location>
        <begin position="94"/>
        <end position="117"/>
    </location>
</feature>
<sequence>MKNKNDHIRLTGSNGNKASIPAPVTLVKNSAKSILMHCLENLFNSCDDLFFDLSSRATSNTEQNLYFESMRELRIKKAGALSSFSRKVEEHFDALNQPGNTAPKAPPKEPRGDSLSLVQDDDIERDVAINSMVSKARGSNQEALYHLQVRLDYLTNNRSIDSDNNPLDPQQLCNNFADVCELFDIHIKAKIIIYKQFDRLVISQLGKVYGTANDLLINEGVIPKISHSVAKSDSPAQPETSTANNDTAPPQASAEPASSGTQFNELSTLLAGIRQLGAIQVPNYNQYTANPGPQMSNHELLTALSNIQVEQTRQALSAENAANSLHMFVDLILSKSNPNAPQSVQQADEDTINLVAMFFDFILDDQNLPAPFQALISRLQIPVLKVALKDRGFFQNSGHPARKLINTIASTAIGWEAELPEKDKFYLLVAQIIQDIIENYGQDESIFSNKLTELNEAVKQYEHRQALIEKRSKQAAQGKAITNTAKALTQKTILDLLKKATLPPEISQFLIDHWQAFMVSTFIKFGKDSPEWLDATQLIHDLLWACQTQQDAKSIARLEKIKPALMARIEKGLLHIITDDEDRLQLCQQIHQIIEQLQSNKAELNIRPISPAQAQELGHTPGSGNKNWKEMTALERQKAQHQALTYEFIKQAESIAPNTWFDYQIISEQKTVRCKLSARIEANDSYIFVNRFGFNILEKTRKEFAYDLQQKRAKALESTPLFDRAFGNITDNLRQLGQPNRQPTS</sequence>
<dbReference type="Proteomes" id="UP001069090">
    <property type="component" value="Unassembled WGS sequence"/>
</dbReference>
<dbReference type="RefSeq" id="WP_258332731.1">
    <property type="nucleotide sequence ID" value="NZ_JAPTGG010000015.1"/>
</dbReference>
<organism evidence="2 3">
    <name type="scientific">Dasania phycosphaerae</name>
    <dbReference type="NCBI Taxonomy" id="2950436"/>
    <lineage>
        <taxon>Bacteria</taxon>
        <taxon>Pseudomonadati</taxon>
        <taxon>Pseudomonadota</taxon>
        <taxon>Gammaproteobacteria</taxon>
        <taxon>Cellvibrionales</taxon>
        <taxon>Spongiibacteraceae</taxon>
        <taxon>Dasania</taxon>
    </lineage>
</organism>
<evidence type="ECO:0000256" key="1">
    <source>
        <dbReference type="SAM" id="MobiDB-lite"/>
    </source>
</evidence>
<gene>
    <name evidence="2" type="ORF">O0V09_15930</name>
</gene>
<feature type="region of interest" description="Disordered" evidence="1">
    <location>
        <begin position="228"/>
        <end position="259"/>
    </location>
</feature>
<dbReference type="Pfam" id="PF07793">
    <property type="entry name" value="DUF1631"/>
    <property type="match status" value="1"/>
</dbReference>
<feature type="compositionally biased region" description="Polar residues" evidence="1">
    <location>
        <begin position="229"/>
        <end position="247"/>
    </location>
</feature>
<dbReference type="AlphaFoldDB" id="A0A9J6RPR0"/>
<accession>A0A9J6RPR0</accession>
<protein>
    <submittedName>
        <fullName evidence="2">DUF1631 domain-containing protein</fullName>
    </submittedName>
</protein>
<evidence type="ECO:0000313" key="3">
    <source>
        <dbReference type="Proteomes" id="UP001069090"/>
    </source>
</evidence>
<feature type="compositionally biased region" description="Low complexity" evidence="1">
    <location>
        <begin position="248"/>
        <end position="259"/>
    </location>
</feature>
<comment type="caution">
    <text evidence="2">The sequence shown here is derived from an EMBL/GenBank/DDBJ whole genome shotgun (WGS) entry which is preliminary data.</text>
</comment>
<evidence type="ECO:0000313" key="2">
    <source>
        <dbReference type="EMBL" id="MCZ0866702.1"/>
    </source>
</evidence>